<protein>
    <submittedName>
        <fullName evidence="2">Uncharacterized protein</fullName>
    </submittedName>
</protein>
<name>A0ABX5X9A7_9GAMM</name>
<dbReference type="EMBL" id="CP041614">
    <property type="protein sequence ID" value="QDO85851.1"/>
    <property type="molecule type" value="Genomic_DNA"/>
</dbReference>
<evidence type="ECO:0000313" key="3">
    <source>
        <dbReference type="Proteomes" id="UP000315947"/>
    </source>
</evidence>
<proteinExistence type="predicted"/>
<feature type="chain" id="PRO_5046404832" evidence="1">
    <location>
        <begin position="17"/>
        <end position="118"/>
    </location>
</feature>
<organism evidence="2 3">
    <name type="scientific">Shewanella psychropiezotolerans</name>
    <dbReference type="NCBI Taxonomy" id="2593655"/>
    <lineage>
        <taxon>Bacteria</taxon>
        <taxon>Pseudomonadati</taxon>
        <taxon>Pseudomonadota</taxon>
        <taxon>Gammaproteobacteria</taxon>
        <taxon>Alteromonadales</taxon>
        <taxon>Shewanellaceae</taxon>
        <taxon>Shewanella</taxon>
    </lineage>
</organism>
<dbReference type="RefSeq" id="WP_144048163.1">
    <property type="nucleotide sequence ID" value="NZ_CP041614.1"/>
</dbReference>
<evidence type="ECO:0000256" key="1">
    <source>
        <dbReference type="SAM" id="SignalP"/>
    </source>
</evidence>
<feature type="signal peptide" evidence="1">
    <location>
        <begin position="1"/>
        <end position="16"/>
    </location>
</feature>
<keyword evidence="3" id="KW-1185">Reference proteome</keyword>
<dbReference type="Proteomes" id="UP000315947">
    <property type="component" value="Chromosome"/>
</dbReference>
<sequence length="118" mass="12985">MKKLMMLMLASFTALASVPVCYDGYCQYHGKVSRIYVNSVNLILLYFDTAMDPGEGSTASMSLTTGAAAAVKMSDNPEFAKLFYSTALAAQACQRNVQIQMRGTISGYMKIDRIWLSE</sequence>
<reference evidence="2 3" key="1">
    <citation type="submission" date="2019-07" db="EMBL/GenBank/DDBJ databases">
        <title>Shewanella sp. YLB-06 whole genomic sequence.</title>
        <authorList>
            <person name="Yu L."/>
        </authorList>
    </citation>
    <scope>NUCLEOTIDE SEQUENCE [LARGE SCALE GENOMIC DNA]</scope>
    <source>
        <strain evidence="2 3">YLB-06</strain>
    </source>
</reference>
<accession>A0ABX5X9A7</accession>
<evidence type="ECO:0000313" key="2">
    <source>
        <dbReference type="EMBL" id="QDO85851.1"/>
    </source>
</evidence>
<gene>
    <name evidence="2" type="ORF">FM037_24555</name>
</gene>
<keyword evidence="1" id="KW-0732">Signal</keyword>